<keyword evidence="2 3" id="KW-0092">Biotin</keyword>
<keyword evidence="3" id="KW-0444">Lipid biosynthesis</keyword>
<feature type="compositionally biased region" description="Basic and acidic residues" evidence="4">
    <location>
        <begin position="49"/>
        <end position="77"/>
    </location>
</feature>
<dbReference type="PANTHER" id="PTHR45266:SF3">
    <property type="entry name" value="OXALOACETATE DECARBOXYLASE ALPHA CHAIN"/>
    <property type="match status" value="1"/>
</dbReference>
<organism evidence="6">
    <name type="scientific">Proteinivorax tanatarense</name>
    <dbReference type="NCBI Taxonomy" id="1260629"/>
    <lineage>
        <taxon>Bacteria</taxon>
        <taxon>Bacillati</taxon>
        <taxon>Bacillota</taxon>
        <taxon>Clostridia</taxon>
        <taxon>Eubacteriales</taxon>
        <taxon>Proteinivoracaceae</taxon>
        <taxon>Proteinivorax</taxon>
    </lineage>
</organism>
<dbReference type="InterPro" id="IPR000089">
    <property type="entry name" value="Biotin_lipoyl"/>
</dbReference>
<keyword evidence="3" id="KW-0276">Fatty acid metabolism</keyword>
<dbReference type="GO" id="GO:0006633">
    <property type="term" value="P:fatty acid biosynthetic process"/>
    <property type="evidence" value="ECO:0007669"/>
    <property type="project" value="UniProtKB-KW"/>
</dbReference>
<dbReference type="NCBIfam" id="TIGR00531">
    <property type="entry name" value="BCCP"/>
    <property type="match status" value="1"/>
</dbReference>
<evidence type="ECO:0000256" key="1">
    <source>
        <dbReference type="ARBA" id="ARBA00017562"/>
    </source>
</evidence>
<dbReference type="InterPro" id="IPR011053">
    <property type="entry name" value="Single_hybrid_motif"/>
</dbReference>
<keyword evidence="3" id="KW-0275">Fatty acid biosynthesis</keyword>
<keyword evidence="6" id="KW-0436">Ligase</keyword>
<keyword evidence="3" id="KW-0443">Lipid metabolism</keyword>
<reference evidence="6" key="2">
    <citation type="submission" date="2024-06" db="EMBL/GenBank/DDBJ databases">
        <authorList>
            <person name="Petrova K.O."/>
            <person name="Toshchakov S.V."/>
            <person name="Boltjanskaja Y.V."/>
            <person name="Kevbrin V."/>
        </authorList>
    </citation>
    <scope>NUCLEOTIDE SEQUENCE</scope>
    <source>
        <strain evidence="6">Z-910T</strain>
    </source>
</reference>
<dbReference type="InterPro" id="IPR001249">
    <property type="entry name" value="AcCoA_biotinCC"/>
</dbReference>
<dbReference type="AlphaFoldDB" id="A0AAU7VIZ5"/>
<dbReference type="InterPro" id="IPR050709">
    <property type="entry name" value="Biotin_Carboxyl_Carrier/Decarb"/>
</dbReference>
<protein>
    <recommendedName>
        <fullName evidence="1 3">Biotin carboxyl carrier protein of acetyl-CoA carboxylase</fullName>
    </recommendedName>
</protein>
<feature type="domain" description="Lipoyl-binding" evidence="5">
    <location>
        <begin position="79"/>
        <end position="155"/>
    </location>
</feature>
<reference evidence="6" key="1">
    <citation type="journal article" date="2013" name="Extremophiles">
        <title>Proteinivorax tanatarense gen. nov., sp. nov., an anaerobic, haloalkaliphilic, proteolytic bacterium isolated from a decaying algal bloom, and proposal of Proteinivoraceae fam. nov.</title>
        <authorList>
            <person name="Kevbrin V."/>
            <person name="Boltyanskaya Y."/>
            <person name="Zhilina T."/>
            <person name="Kolganova T."/>
            <person name="Lavrentjeva E."/>
            <person name="Kuznetsov B."/>
        </authorList>
    </citation>
    <scope>NUCLEOTIDE SEQUENCE</scope>
    <source>
        <strain evidence="6">Z-910T</strain>
    </source>
</reference>
<evidence type="ECO:0000256" key="3">
    <source>
        <dbReference type="RuleBase" id="RU364072"/>
    </source>
</evidence>
<evidence type="ECO:0000256" key="4">
    <source>
        <dbReference type="SAM" id="MobiDB-lite"/>
    </source>
</evidence>
<dbReference type="GO" id="GO:0009317">
    <property type="term" value="C:acetyl-CoA carboxylase complex"/>
    <property type="evidence" value="ECO:0007669"/>
    <property type="project" value="InterPro"/>
</dbReference>
<dbReference type="GO" id="GO:0003989">
    <property type="term" value="F:acetyl-CoA carboxylase activity"/>
    <property type="evidence" value="ECO:0007669"/>
    <property type="project" value="InterPro"/>
</dbReference>
<dbReference type="PRINTS" id="PR01071">
    <property type="entry name" value="ACOABIOTINCC"/>
</dbReference>
<comment type="pathway">
    <text evidence="3">Lipid metabolism; fatty acid biosynthesis.</text>
</comment>
<dbReference type="PROSITE" id="PS50968">
    <property type="entry name" value="BIOTINYL_LIPOYL"/>
    <property type="match status" value="1"/>
</dbReference>
<evidence type="ECO:0000256" key="2">
    <source>
        <dbReference type="ARBA" id="ARBA00023267"/>
    </source>
</evidence>
<dbReference type="RefSeq" id="WP_350342871.1">
    <property type="nucleotide sequence ID" value="NZ_CP158367.1"/>
</dbReference>
<dbReference type="SUPFAM" id="SSF51230">
    <property type="entry name" value="Single hybrid motif"/>
    <property type="match status" value="1"/>
</dbReference>
<dbReference type="PANTHER" id="PTHR45266">
    <property type="entry name" value="OXALOACETATE DECARBOXYLASE ALPHA CHAIN"/>
    <property type="match status" value="1"/>
</dbReference>
<comment type="function">
    <text evidence="3">This protein is a component of the acetyl coenzyme A carboxylase complex; first, biotin carboxylase catalyzes the carboxylation of the carrier protein and then the transcarboxylase transfers the carboxyl group to form malonyl-CoA.</text>
</comment>
<dbReference type="Gene3D" id="2.40.50.100">
    <property type="match status" value="1"/>
</dbReference>
<gene>
    <name evidence="6" type="primary">accB</name>
    <name evidence="6" type="ORF">PRVXT_002137</name>
</gene>
<evidence type="ECO:0000313" key="6">
    <source>
        <dbReference type="EMBL" id="XBX74113.1"/>
    </source>
</evidence>
<sequence>MNVKEITELIKVMNKSNLTKLEIQENAISIKMEKQGGKVVLDKTEQVEAMPKVEENPQPKVEEKVSQPSAKEEHDDGNTLIVTSPIVGTFYEAPAPDKPPYVQVGSNVAVGDTLCIVEAMKIMNEIDSEVCGKVVEVLVNDGEMVEYGQELFKIAKQ</sequence>
<accession>A0AAU7VIZ5</accession>
<feature type="region of interest" description="Disordered" evidence="4">
    <location>
        <begin position="49"/>
        <end position="78"/>
    </location>
</feature>
<name>A0AAU7VIZ5_9FIRM</name>
<evidence type="ECO:0000259" key="5">
    <source>
        <dbReference type="PROSITE" id="PS50968"/>
    </source>
</evidence>
<dbReference type="EMBL" id="CP158367">
    <property type="protein sequence ID" value="XBX74113.1"/>
    <property type="molecule type" value="Genomic_DNA"/>
</dbReference>
<dbReference type="CDD" id="cd06850">
    <property type="entry name" value="biotinyl_domain"/>
    <property type="match status" value="1"/>
</dbReference>
<dbReference type="Pfam" id="PF00364">
    <property type="entry name" value="Biotin_lipoyl"/>
    <property type="match status" value="1"/>
</dbReference>
<proteinExistence type="predicted"/>